<name>A0A916W276_9HYPH</name>
<organism evidence="2 3">
    <name type="scientific">Pelagibacterium lentulum</name>
    <dbReference type="NCBI Taxonomy" id="2029865"/>
    <lineage>
        <taxon>Bacteria</taxon>
        <taxon>Pseudomonadati</taxon>
        <taxon>Pseudomonadota</taxon>
        <taxon>Alphaproteobacteria</taxon>
        <taxon>Hyphomicrobiales</taxon>
        <taxon>Devosiaceae</taxon>
        <taxon>Pelagibacterium</taxon>
    </lineage>
</organism>
<dbReference type="AlphaFoldDB" id="A0A916W276"/>
<accession>A0A916W276</accession>
<reference evidence="2 3" key="1">
    <citation type="journal article" date="2014" name="Int. J. Syst. Evol. Microbiol.">
        <title>Complete genome sequence of Corynebacterium casei LMG S-19264T (=DSM 44701T), isolated from a smear-ripened cheese.</title>
        <authorList>
            <consortium name="US DOE Joint Genome Institute (JGI-PGF)"/>
            <person name="Walter F."/>
            <person name="Albersmeier A."/>
            <person name="Kalinowski J."/>
            <person name="Ruckert C."/>
        </authorList>
    </citation>
    <scope>NUCLEOTIDE SEQUENCE [LARGE SCALE GENOMIC DNA]</scope>
    <source>
        <strain evidence="2 3">CGMCC 1.15896</strain>
    </source>
</reference>
<gene>
    <name evidence="2" type="ORF">GCM10011499_33280</name>
</gene>
<evidence type="ECO:0000256" key="1">
    <source>
        <dbReference type="SAM" id="MobiDB-lite"/>
    </source>
</evidence>
<proteinExistence type="predicted"/>
<keyword evidence="3" id="KW-1185">Reference proteome</keyword>
<dbReference type="Proteomes" id="UP000596977">
    <property type="component" value="Unassembled WGS sequence"/>
</dbReference>
<dbReference type="EMBL" id="BMKB01000006">
    <property type="protein sequence ID" value="GGA60382.1"/>
    <property type="molecule type" value="Genomic_DNA"/>
</dbReference>
<protein>
    <submittedName>
        <fullName evidence="2">Uncharacterized protein</fullName>
    </submittedName>
</protein>
<feature type="compositionally biased region" description="Basic and acidic residues" evidence="1">
    <location>
        <begin position="78"/>
        <end position="101"/>
    </location>
</feature>
<sequence>MAKNQPSHDDPRKLQSENRSSKERDANFIVDEFDVPVPEAADLIARDPQEADELQEQAFEHQKQQDPLEGVPTPESPARPRDRKPAGHMQKDVRHRKNEAS</sequence>
<comment type="caution">
    <text evidence="2">The sequence shown here is derived from an EMBL/GenBank/DDBJ whole genome shotgun (WGS) entry which is preliminary data.</text>
</comment>
<feature type="compositionally biased region" description="Basic and acidic residues" evidence="1">
    <location>
        <begin position="1"/>
        <end position="26"/>
    </location>
</feature>
<dbReference type="RefSeq" id="WP_127070585.1">
    <property type="nucleotide sequence ID" value="NZ_BMKB01000006.1"/>
</dbReference>
<evidence type="ECO:0000313" key="3">
    <source>
        <dbReference type="Proteomes" id="UP000596977"/>
    </source>
</evidence>
<feature type="region of interest" description="Disordered" evidence="1">
    <location>
        <begin position="1"/>
        <end position="101"/>
    </location>
</feature>
<evidence type="ECO:0000313" key="2">
    <source>
        <dbReference type="EMBL" id="GGA60382.1"/>
    </source>
</evidence>